<protein>
    <submittedName>
        <fullName evidence="3">Protein kinase and pp2c-like domain-containing</fullName>
    </submittedName>
</protein>
<feature type="domain" description="PPM-type phosphatase" evidence="2">
    <location>
        <begin position="349"/>
        <end position="615"/>
    </location>
</feature>
<dbReference type="SUPFAM" id="SSF81606">
    <property type="entry name" value="PP2C-like"/>
    <property type="match status" value="1"/>
</dbReference>
<dbReference type="InterPro" id="IPR000719">
    <property type="entry name" value="Prot_kinase_dom"/>
</dbReference>
<keyword evidence="3" id="KW-0808">Transferase</keyword>
<evidence type="ECO:0000313" key="3">
    <source>
        <dbReference type="EMBL" id="JAC81535.1"/>
    </source>
</evidence>
<reference evidence="3" key="1">
    <citation type="submission" date="2014-05" db="EMBL/GenBank/DDBJ databases">
        <title>The transcriptome of the halophilic microalga Tetraselmis sp. GSL018 isolated from the Great Salt Lake, Utah.</title>
        <authorList>
            <person name="Jinkerson R.E."/>
            <person name="D'Adamo S."/>
            <person name="Posewitz M.C."/>
        </authorList>
    </citation>
    <scope>NUCLEOTIDE SEQUENCE</scope>
    <source>
        <strain evidence="3">GSL018</strain>
    </source>
</reference>
<sequence>MTCEVRREDIELLEKLSEGAESVVYSAVFNGQNVAAKRYKIRTSADLERFRKELDILKKLEHPNVVSLLGAKQTPPDRLVVMPLAESNLAQEIHETGWRPSWGDVLCTAKNIGSGLDHLHALGVVHCDLKPANVLLFQGRQRPVITDMGISELAEVLDAARGDRSSLLQGVSKPSGGFHKRRMAGTLEYMAPEVLLKEPQSFASDVYAWAVVVNELATATVPFSDCTKDNPACHTVLEMGYGRAELAAAVASEGLRPLLRGDTPPALASLLEACWRLDPRERPTVRQALQELDAMDLPSTLSAPRTSITKPKPSEAEQVVDAHHHASGVGLPNGPKAFSKPAISRSGMSAGVYDTPGSRGEDRMEDRHLLVESLGSGGPLLLGVFDGHRGEEAAAHMAERLEAELSAALQLGPPDQALARAFAVLDESFARLQDAAWSEKVTRMGADAAGLRTHFPGCTALAALIFPGEICIANAGDCRAVLCRAGKAVQVTRDHTLADDEERQRVAAAGGRVSWKVDGWRVGPAAIQVSRSIGDHDLRDQGLTPEPEVSNLQITDADEFLVVASDGLFDVLNNDEVVGLVHDTVKDPKMCGQRLATEALTRGSNDNVTVGVVFLKPVSTLESIYSSGQQKYAITPTLYGTRQEMLAAYSRGAAADEMRDMCY</sequence>
<evidence type="ECO:0000259" key="1">
    <source>
        <dbReference type="PROSITE" id="PS50011"/>
    </source>
</evidence>
<dbReference type="Pfam" id="PF00481">
    <property type="entry name" value="PP2C"/>
    <property type="match status" value="1"/>
</dbReference>
<dbReference type="InterPro" id="IPR001932">
    <property type="entry name" value="PPM-type_phosphatase-like_dom"/>
</dbReference>
<dbReference type="SUPFAM" id="SSF56112">
    <property type="entry name" value="Protein kinase-like (PK-like)"/>
    <property type="match status" value="1"/>
</dbReference>
<dbReference type="GO" id="GO:0004672">
    <property type="term" value="F:protein kinase activity"/>
    <property type="evidence" value="ECO:0007669"/>
    <property type="project" value="InterPro"/>
</dbReference>
<dbReference type="Pfam" id="PF00069">
    <property type="entry name" value="Pkinase"/>
    <property type="match status" value="1"/>
</dbReference>
<dbReference type="InterPro" id="IPR036457">
    <property type="entry name" value="PPM-type-like_dom_sf"/>
</dbReference>
<dbReference type="SMART" id="SM00331">
    <property type="entry name" value="PP2C_SIG"/>
    <property type="match status" value="1"/>
</dbReference>
<evidence type="ECO:0000259" key="2">
    <source>
        <dbReference type="PROSITE" id="PS51746"/>
    </source>
</evidence>
<dbReference type="InterPro" id="IPR015655">
    <property type="entry name" value="PP2C"/>
</dbReference>
<dbReference type="SMART" id="SM00220">
    <property type="entry name" value="S_TKc"/>
    <property type="match status" value="1"/>
</dbReference>
<dbReference type="GO" id="GO:0005524">
    <property type="term" value="F:ATP binding"/>
    <property type="evidence" value="ECO:0007669"/>
    <property type="project" value="InterPro"/>
</dbReference>
<organism evidence="3">
    <name type="scientific">Tetraselmis sp. GSL018</name>
    <dbReference type="NCBI Taxonomy" id="582737"/>
    <lineage>
        <taxon>Eukaryota</taxon>
        <taxon>Viridiplantae</taxon>
        <taxon>Chlorophyta</taxon>
        <taxon>core chlorophytes</taxon>
        <taxon>Chlorodendrophyceae</taxon>
        <taxon>Chlorodendrales</taxon>
        <taxon>Chlorodendraceae</taxon>
        <taxon>Tetraselmis</taxon>
    </lineage>
</organism>
<gene>
    <name evidence="3" type="ORF">TSPGSL018_7709</name>
</gene>
<dbReference type="Gene3D" id="3.30.200.20">
    <property type="entry name" value="Phosphorylase Kinase, domain 1"/>
    <property type="match status" value="1"/>
</dbReference>
<accession>A0A061SFA0</accession>
<dbReference type="EMBL" id="GBEZ01003621">
    <property type="protein sequence ID" value="JAC81535.1"/>
    <property type="molecule type" value="Transcribed_RNA"/>
</dbReference>
<dbReference type="PROSITE" id="PS50011">
    <property type="entry name" value="PROTEIN_KINASE_DOM"/>
    <property type="match status" value="1"/>
</dbReference>
<dbReference type="SMART" id="SM00332">
    <property type="entry name" value="PP2Cc"/>
    <property type="match status" value="1"/>
</dbReference>
<dbReference type="PANTHER" id="PTHR47992">
    <property type="entry name" value="PROTEIN PHOSPHATASE"/>
    <property type="match status" value="1"/>
</dbReference>
<keyword evidence="3" id="KW-0418">Kinase</keyword>
<dbReference type="Gene3D" id="3.60.40.10">
    <property type="entry name" value="PPM-type phosphatase domain"/>
    <property type="match status" value="1"/>
</dbReference>
<dbReference type="PROSITE" id="PS51746">
    <property type="entry name" value="PPM_2"/>
    <property type="match status" value="1"/>
</dbReference>
<feature type="domain" description="Protein kinase" evidence="1">
    <location>
        <begin position="10"/>
        <end position="295"/>
    </location>
</feature>
<dbReference type="CDD" id="cd00143">
    <property type="entry name" value="PP2Cc"/>
    <property type="match status" value="1"/>
</dbReference>
<dbReference type="Gene3D" id="1.10.510.10">
    <property type="entry name" value="Transferase(Phosphotransferase) domain 1"/>
    <property type="match status" value="1"/>
</dbReference>
<dbReference type="GO" id="GO:0004722">
    <property type="term" value="F:protein serine/threonine phosphatase activity"/>
    <property type="evidence" value="ECO:0007669"/>
    <property type="project" value="InterPro"/>
</dbReference>
<dbReference type="InterPro" id="IPR011009">
    <property type="entry name" value="Kinase-like_dom_sf"/>
</dbReference>
<proteinExistence type="predicted"/>
<name>A0A061SFA0_9CHLO</name>
<dbReference type="AlphaFoldDB" id="A0A061SFA0"/>
<dbReference type="InterPro" id="IPR008271">
    <property type="entry name" value="Ser/Thr_kinase_AS"/>
</dbReference>
<dbReference type="PROSITE" id="PS00108">
    <property type="entry name" value="PROTEIN_KINASE_ST"/>
    <property type="match status" value="1"/>
</dbReference>